<feature type="transmembrane region" description="Helical" evidence="8">
    <location>
        <begin position="387"/>
        <end position="410"/>
    </location>
</feature>
<dbReference type="PANTHER" id="PTHR48086:SF8">
    <property type="entry name" value="MONOCARBOXYLIC ACID PERMEASE"/>
    <property type="match status" value="1"/>
</dbReference>
<evidence type="ECO:0000256" key="2">
    <source>
        <dbReference type="ARBA" id="ARBA00006434"/>
    </source>
</evidence>
<comment type="subcellular location">
    <subcellularLocation>
        <location evidence="1">Membrane</location>
        <topology evidence="1">Multi-pass membrane protein</topology>
    </subcellularLocation>
</comment>
<proteinExistence type="inferred from homology"/>
<accession>A0A6G4AXL2</accession>
<protein>
    <submittedName>
        <fullName evidence="9">Sodium:solute symporter family protein</fullName>
    </submittedName>
</protein>
<feature type="transmembrane region" description="Helical" evidence="8">
    <location>
        <begin position="417"/>
        <end position="436"/>
    </location>
</feature>
<evidence type="ECO:0000256" key="4">
    <source>
        <dbReference type="ARBA" id="ARBA00022692"/>
    </source>
</evidence>
<name>A0A6G4AXL2_9ACTN</name>
<keyword evidence="6 8" id="KW-0472">Membrane</keyword>
<keyword evidence="4 8" id="KW-0812">Transmembrane</keyword>
<evidence type="ECO:0000313" key="10">
    <source>
        <dbReference type="Proteomes" id="UP000476310"/>
    </source>
</evidence>
<feature type="transmembrane region" description="Helical" evidence="8">
    <location>
        <begin position="235"/>
        <end position="253"/>
    </location>
</feature>
<dbReference type="Proteomes" id="UP000476310">
    <property type="component" value="Unassembled WGS sequence"/>
</dbReference>
<feature type="transmembrane region" description="Helical" evidence="8">
    <location>
        <begin position="118"/>
        <end position="135"/>
    </location>
</feature>
<feature type="transmembrane region" description="Helical" evidence="8">
    <location>
        <begin position="79"/>
        <end position="97"/>
    </location>
</feature>
<feature type="transmembrane region" description="Helical" evidence="8">
    <location>
        <begin position="188"/>
        <end position="205"/>
    </location>
</feature>
<reference evidence="9" key="1">
    <citation type="submission" date="2020-02" db="EMBL/GenBank/DDBJ databases">
        <title>A new Streptomyces sp. for controlling soil-borne diseases.</title>
        <authorList>
            <person name="Li X."/>
            <person name="Tian Y."/>
            <person name="Gao K."/>
        </authorList>
    </citation>
    <scope>NUCLEOTIDE SEQUENCE [LARGE SCALE GENOMIC DNA]</scope>
    <source>
        <strain evidence="9">0250</strain>
    </source>
</reference>
<dbReference type="AlphaFoldDB" id="A0A6G4AXL2"/>
<gene>
    <name evidence="9" type="ORF">G4H13_45525</name>
</gene>
<feature type="transmembrane region" description="Helical" evidence="8">
    <location>
        <begin position="361"/>
        <end position="381"/>
    </location>
</feature>
<keyword evidence="3" id="KW-0813">Transport</keyword>
<dbReference type="Pfam" id="PF00474">
    <property type="entry name" value="SSF"/>
    <property type="match status" value="1"/>
</dbReference>
<organism evidence="9 10">
    <name type="scientific">Streptomyces rhizosphaericus</name>
    <dbReference type="NCBI Taxonomy" id="114699"/>
    <lineage>
        <taxon>Bacteria</taxon>
        <taxon>Bacillati</taxon>
        <taxon>Actinomycetota</taxon>
        <taxon>Actinomycetes</taxon>
        <taxon>Kitasatosporales</taxon>
        <taxon>Streptomycetaceae</taxon>
        <taxon>Streptomyces</taxon>
        <taxon>Streptomyces violaceusniger group</taxon>
    </lineage>
</organism>
<dbReference type="GO" id="GO:0005886">
    <property type="term" value="C:plasma membrane"/>
    <property type="evidence" value="ECO:0007669"/>
    <property type="project" value="TreeGrafter"/>
</dbReference>
<feature type="transmembrane region" description="Helical" evidence="8">
    <location>
        <begin position="320"/>
        <end position="349"/>
    </location>
</feature>
<feature type="transmembrane region" description="Helical" evidence="8">
    <location>
        <begin position="155"/>
        <end position="176"/>
    </location>
</feature>
<evidence type="ECO:0000313" key="9">
    <source>
        <dbReference type="EMBL" id="NEW77389.1"/>
    </source>
</evidence>
<sequence>MSVTLLVCVLGMVAIGALGLLGRRRPAASLEEWSVGGRNFGAFTTWLLQAGEIYTTFTFLGLAGLACTSGVAVTYALPYLPLAYVGLYAIAPVIWRMGRDRGYLTQGDFFADRYGSRLFGGLTSVLGVVFLLPYLQLQITGLGLVIQLATGNKDAGTPAMIAASVLVVAFVLWSGIQGVAKAAYLKDALMVVALLVLLVMVPAHYNGGIGHLGAQLREHHSELLSVPAGGPHGQVWFFTAMLTSLLSVLFLTMPQGWAPVLAAGSEQALRKNSIWIPVYGATQAIPMIVGFTALTTLSGAASADGNGVLLQLASGAMPDWLLGVIAVAAAATAMVPSAGIVLGMSTLVARNVLRPRGARSGLLVNHGTVVIAVTLALVLGITRPDALANLLLLTYSGLGQMAPATAAALTRRPLLRAWSAGVGIVVGEAVLIWLTFGDSYHGAISTGLISLAVNVVVAVAVELVLRARSGAPVLPDEPSAPASASASAPATA</sequence>
<feature type="transmembrane region" description="Helical" evidence="8">
    <location>
        <begin position="442"/>
        <end position="465"/>
    </location>
</feature>
<feature type="transmembrane region" description="Helical" evidence="8">
    <location>
        <begin position="274"/>
        <end position="300"/>
    </location>
</feature>
<keyword evidence="5 8" id="KW-1133">Transmembrane helix</keyword>
<keyword evidence="10" id="KW-1185">Reference proteome</keyword>
<dbReference type="GO" id="GO:0022857">
    <property type="term" value="F:transmembrane transporter activity"/>
    <property type="evidence" value="ECO:0007669"/>
    <property type="project" value="InterPro"/>
</dbReference>
<evidence type="ECO:0000256" key="1">
    <source>
        <dbReference type="ARBA" id="ARBA00004141"/>
    </source>
</evidence>
<evidence type="ECO:0000256" key="8">
    <source>
        <dbReference type="SAM" id="Phobius"/>
    </source>
</evidence>
<dbReference type="PANTHER" id="PTHR48086">
    <property type="entry name" value="SODIUM/PROLINE SYMPORTER-RELATED"/>
    <property type="match status" value="1"/>
</dbReference>
<dbReference type="EMBL" id="JAAIKT010000116">
    <property type="protein sequence ID" value="NEW77389.1"/>
    <property type="molecule type" value="Genomic_DNA"/>
</dbReference>
<dbReference type="InterPro" id="IPR050277">
    <property type="entry name" value="Sodium:Solute_Symporter"/>
</dbReference>
<evidence type="ECO:0000256" key="6">
    <source>
        <dbReference type="ARBA" id="ARBA00023136"/>
    </source>
</evidence>
<dbReference type="PROSITE" id="PS50283">
    <property type="entry name" value="NA_SOLUT_SYMP_3"/>
    <property type="match status" value="1"/>
</dbReference>
<evidence type="ECO:0000256" key="5">
    <source>
        <dbReference type="ARBA" id="ARBA00022989"/>
    </source>
</evidence>
<evidence type="ECO:0000256" key="7">
    <source>
        <dbReference type="RuleBase" id="RU362091"/>
    </source>
</evidence>
<dbReference type="Gene3D" id="1.20.1730.10">
    <property type="entry name" value="Sodium/glucose cotransporter"/>
    <property type="match status" value="1"/>
</dbReference>
<comment type="similarity">
    <text evidence="2 7">Belongs to the sodium:solute symporter (SSF) (TC 2.A.21) family.</text>
</comment>
<dbReference type="RefSeq" id="WP_164436742.1">
    <property type="nucleotide sequence ID" value="NZ_JAAIKT010000116.1"/>
</dbReference>
<dbReference type="InterPro" id="IPR038377">
    <property type="entry name" value="Na/Glc_symporter_sf"/>
</dbReference>
<evidence type="ECO:0000256" key="3">
    <source>
        <dbReference type="ARBA" id="ARBA00022448"/>
    </source>
</evidence>
<comment type="caution">
    <text evidence="9">The sequence shown here is derived from an EMBL/GenBank/DDBJ whole genome shotgun (WGS) entry which is preliminary data.</text>
</comment>
<dbReference type="InterPro" id="IPR001734">
    <property type="entry name" value="Na/solute_symporter"/>
</dbReference>